<dbReference type="GO" id="GO:0016887">
    <property type="term" value="F:ATP hydrolysis activity"/>
    <property type="evidence" value="ECO:0007669"/>
    <property type="project" value="InterPro"/>
</dbReference>
<dbReference type="PROSITE" id="PS00211">
    <property type="entry name" value="ABC_TRANSPORTER_1"/>
    <property type="match status" value="1"/>
</dbReference>
<evidence type="ECO:0000256" key="4">
    <source>
        <dbReference type="ARBA" id="ARBA00022741"/>
    </source>
</evidence>
<dbReference type="FunFam" id="3.40.50.300:FF:000224">
    <property type="entry name" value="Energy-coupling factor transporter ATP-binding protein EcfA"/>
    <property type="match status" value="1"/>
</dbReference>
<keyword evidence="3 8" id="KW-1003">Cell membrane</keyword>
<dbReference type="InterPro" id="IPR015856">
    <property type="entry name" value="ABC_transpr_CbiO/EcfA_su"/>
</dbReference>
<comment type="similarity">
    <text evidence="8">Belongs to the ABC transporter superfamily. Energy-coupling factor EcfA family.</text>
</comment>
<evidence type="ECO:0000256" key="8">
    <source>
        <dbReference type="RuleBase" id="RU365104"/>
    </source>
</evidence>
<comment type="caution">
    <text evidence="10">The sequence shown here is derived from an EMBL/GenBank/DDBJ whole genome shotgun (WGS) entry which is preliminary data.</text>
</comment>
<dbReference type="InterPro" id="IPR050095">
    <property type="entry name" value="ECF_ABC_transporter_ATP-bd"/>
</dbReference>
<evidence type="ECO:0000256" key="7">
    <source>
        <dbReference type="ARBA" id="ARBA00023136"/>
    </source>
</evidence>
<dbReference type="EMBL" id="JADINF010000003">
    <property type="protein sequence ID" value="MBO8423421.1"/>
    <property type="molecule type" value="Genomic_DNA"/>
</dbReference>
<dbReference type="PANTHER" id="PTHR43553:SF27">
    <property type="entry name" value="ENERGY-COUPLING FACTOR TRANSPORTER ATP-BINDING PROTEIN ECFA2"/>
    <property type="match status" value="1"/>
</dbReference>
<sequence>MQIKVEDLSYVYSPKTPFEKVALDGVSFTVNEGDTIGIIGSTGSGKSTLCQHFNALIRVTHGKIYVGDVDISSKKTNLIALRKQVGMLFQFPEYQLFDDTVAKDVQFGPLNFGFGKEEAARMAEEALGMVGMDYREVKDKSPFELSGGEKRRAAIAGVIASKPSVLVLDEPTAGLDPIGKREILELVGELKKSFCKTVIMISHNMDEIAANCNRVIVLHEGKLLYDTTPAELFADPEAIALTDLGYPHSVHIKRLLEAKGISLDTDALDAESLLDALKRRYCV</sequence>
<keyword evidence="4 8" id="KW-0547">Nucleotide-binding</keyword>
<dbReference type="CDD" id="cd03225">
    <property type="entry name" value="ABC_cobalt_CbiO_domain1"/>
    <property type="match status" value="1"/>
</dbReference>
<dbReference type="AlphaFoldDB" id="A0A940DF05"/>
<gene>
    <name evidence="10" type="ORF">IAB16_00145</name>
</gene>
<organism evidence="10 11">
    <name type="scientific">Candidatus Stercoripulliclostridium pullicola</name>
    <dbReference type="NCBI Taxonomy" id="2840953"/>
    <lineage>
        <taxon>Bacteria</taxon>
        <taxon>Bacillati</taxon>
        <taxon>Bacillota</taxon>
        <taxon>Clostridia</taxon>
        <taxon>Eubacteriales</taxon>
        <taxon>Candidatus Stercoripulliclostridium</taxon>
    </lineage>
</organism>
<comment type="subcellular location">
    <subcellularLocation>
        <location evidence="1 8">Cell membrane</location>
        <topology evidence="1 8">Peripheral membrane protein</topology>
    </subcellularLocation>
</comment>
<dbReference type="InterPro" id="IPR030946">
    <property type="entry name" value="EcfA2"/>
</dbReference>
<evidence type="ECO:0000256" key="5">
    <source>
        <dbReference type="ARBA" id="ARBA00022840"/>
    </source>
</evidence>
<dbReference type="PANTHER" id="PTHR43553">
    <property type="entry name" value="HEAVY METAL TRANSPORTER"/>
    <property type="match status" value="1"/>
</dbReference>
<dbReference type="InterPro" id="IPR027417">
    <property type="entry name" value="P-loop_NTPase"/>
</dbReference>
<dbReference type="InterPro" id="IPR003439">
    <property type="entry name" value="ABC_transporter-like_ATP-bd"/>
</dbReference>
<dbReference type="GO" id="GO:0043190">
    <property type="term" value="C:ATP-binding cassette (ABC) transporter complex"/>
    <property type="evidence" value="ECO:0007669"/>
    <property type="project" value="TreeGrafter"/>
</dbReference>
<dbReference type="Proteomes" id="UP000727857">
    <property type="component" value="Unassembled WGS sequence"/>
</dbReference>
<accession>A0A940DF05</accession>
<dbReference type="InterPro" id="IPR017871">
    <property type="entry name" value="ABC_transporter-like_CS"/>
</dbReference>
<keyword evidence="6" id="KW-1278">Translocase</keyword>
<dbReference type="SUPFAM" id="SSF52540">
    <property type="entry name" value="P-loop containing nucleoside triphosphate hydrolases"/>
    <property type="match status" value="1"/>
</dbReference>
<keyword evidence="2 8" id="KW-0813">Transport</keyword>
<protein>
    <recommendedName>
        <fullName evidence="8">Energy-coupling factor transporter ATP-binding protein EcfA2</fullName>
        <ecNumber evidence="8">7.-.-.-</ecNumber>
    </recommendedName>
</protein>
<dbReference type="SMART" id="SM00382">
    <property type="entry name" value="AAA"/>
    <property type="match status" value="1"/>
</dbReference>
<evidence type="ECO:0000313" key="10">
    <source>
        <dbReference type="EMBL" id="MBO8423421.1"/>
    </source>
</evidence>
<dbReference type="GO" id="GO:0042626">
    <property type="term" value="F:ATPase-coupled transmembrane transporter activity"/>
    <property type="evidence" value="ECO:0007669"/>
    <property type="project" value="TreeGrafter"/>
</dbReference>
<proteinExistence type="inferred from homology"/>
<evidence type="ECO:0000256" key="3">
    <source>
        <dbReference type="ARBA" id="ARBA00022475"/>
    </source>
</evidence>
<name>A0A940DF05_9FIRM</name>
<evidence type="ECO:0000256" key="2">
    <source>
        <dbReference type="ARBA" id="ARBA00022448"/>
    </source>
</evidence>
<dbReference type="NCBIfam" id="TIGR04521">
    <property type="entry name" value="ECF_ATPase_2"/>
    <property type="match status" value="1"/>
</dbReference>
<dbReference type="PROSITE" id="PS50893">
    <property type="entry name" value="ABC_TRANSPORTER_2"/>
    <property type="match status" value="1"/>
</dbReference>
<dbReference type="Pfam" id="PF00005">
    <property type="entry name" value="ABC_tran"/>
    <property type="match status" value="1"/>
</dbReference>
<comment type="function">
    <text evidence="8">ATP-binding (A) component of a common energy-coupling factor (ECF) ABC-transporter complex.</text>
</comment>
<dbReference type="InterPro" id="IPR003593">
    <property type="entry name" value="AAA+_ATPase"/>
</dbReference>
<feature type="domain" description="ABC transporter" evidence="9">
    <location>
        <begin position="3"/>
        <end position="245"/>
    </location>
</feature>
<dbReference type="EC" id="7.-.-.-" evidence="8"/>
<evidence type="ECO:0000256" key="1">
    <source>
        <dbReference type="ARBA" id="ARBA00004202"/>
    </source>
</evidence>
<evidence type="ECO:0000313" key="11">
    <source>
        <dbReference type="Proteomes" id="UP000727857"/>
    </source>
</evidence>
<dbReference type="GO" id="GO:0005524">
    <property type="term" value="F:ATP binding"/>
    <property type="evidence" value="ECO:0007669"/>
    <property type="project" value="UniProtKB-UniRule"/>
</dbReference>
<keyword evidence="7 8" id="KW-0472">Membrane</keyword>
<evidence type="ECO:0000256" key="6">
    <source>
        <dbReference type="ARBA" id="ARBA00022967"/>
    </source>
</evidence>
<reference evidence="10" key="2">
    <citation type="journal article" date="2021" name="PeerJ">
        <title>Extensive microbial diversity within the chicken gut microbiome revealed by metagenomics and culture.</title>
        <authorList>
            <person name="Gilroy R."/>
            <person name="Ravi A."/>
            <person name="Getino M."/>
            <person name="Pursley I."/>
            <person name="Horton D.L."/>
            <person name="Alikhan N.F."/>
            <person name="Baker D."/>
            <person name="Gharbi K."/>
            <person name="Hall N."/>
            <person name="Watson M."/>
            <person name="Adriaenssens E.M."/>
            <person name="Foster-Nyarko E."/>
            <person name="Jarju S."/>
            <person name="Secka A."/>
            <person name="Antonio M."/>
            <person name="Oren A."/>
            <person name="Chaudhuri R.R."/>
            <person name="La Ragione R."/>
            <person name="Hildebrand F."/>
            <person name="Pallen M.J."/>
        </authorList>
    </citation>
    <scope>NUCLEOTIDE SEQUENCE</scope>
    <source>
        <strain evidence="10">517</strain>
    </source>
</reference>
<dbReference type="Gene3D" id="3.40.50.300">
    <property type="entry name" value="P-loop containing nucleotide triphosphate hydrolases"/>
    <property type="match status" value="1"/>
</dbReference>
<reference evidence="10" key="1">
    <citation type="submission" date="2020-10" db="EMBL/GenBank/DDBJ databases">
        <authorList>
            <person name="Gilroy R."/>
        </authorList>
    </citation>
    <scope>NUCLEOTIDE SEQUENCE</scope>
    <source>
        <strain evidence="10">517</strain>
    </source>
</reference>
<evidence type="ECO:0000259" key="9">
    <source>
        <dbReference type="PROSITE" id="PS50893"/>
    </source>
</evidence>
<keyword evidence="5 8" id="KW-0067">ATP-binding</keyword>
<comment type="subunit">
    <text evidence="8">Forms a stable energy-coupling factor (ECF) transporter complex composed of 2 membrane-embedded substrate-binding proteins (S component), 2 ATP-binding proteins (A component) and 2 transmembrane proteins (T component).</text>
</comment>